<evidence type="ECO:0000259" key="2">
    <source>
        <dbReference type="Pfam" id="PF01266"/>
    </source>
</evidence>
<dbReference type="EMBL" id="JAQQLI010000101">
    <property type="protein sequence ID" value="MDC7789919.1"/>
    <property type="molecule type" value="Genomic_DNA"/>
</dbReference>
<dbReference type="PANTHER" id="PTHR13847:SF289">
    <property type="entry name" value="GLYCINE OXIDASE"/>
    <property type="match status" value="1"/>
</dbReference>
<evidence type="ECO:0000256" key="1">
    <source>
        <dbReference type="ARBA" id="ARBA00023002"/>
    </source>
</evidence>
<dbReference type="Proteomes" id="UP001165652">
    <property type="component" value="Unassembled WGS sequence"/>
</dbReference>
<organism evidence="3 4">
    <name type="scientific">Rhodoplanes tepidamans</name>
    <name type="common">Rhodoplanes cryptolactis</name>
    <dbReference type="NCBI Taxonomy" id="200616"/>
    <lineage>
        <taxon>Bacteria</taxon>
        <taxon>Pseudomonadati</taxon>
        <taxon>Pseudomonadota</taxon>
        <taxon>Alphaproteobacteria</taxon>
        <taxon>Hyphomicrobiales</taxon>
        <taxon>Nitrobacteraceae</taxon>
        <taxon>Rhodoplanes</taxon>
    </lineage>
</organism>
<dbReference type="InterPro" id="IPR006076">
    <property type="entry name" value="FAD-dep_OxRdtase"/>
</dbReference>
<accession>A0ABT5JL11</accession>
<dbReference type="Pfam" id="PF01266">
    <property type="entry name" value="DAO"/>
    <property type="match status" value="1"/>
</dbReference>
<proteinExistence type="predicted"/>
<gene>
    <name evidence="3" type="ORF">PQJ73_29930</name>
</gene>
<dbReference type="Gene3D" id="3.30.9.10">
    <property type="entry name" value="D-Amino Acid Oxidase, subunit A, domain 2"/>
    <property type="match status" value="1"/>
</dbReference>
<dbReference type="InterPro" id="IPR036188">
    <property type="entry name" value="FAD/NAD-bd_sf"/>
</dbReference>
<dbReference type="SUPFAM" id="SSF51905">
    <property type="entry name" value="FAD/NAD(P)-binding domain"/>
    <property type="match status" value="1"/>
</dbReference>
<evidence type="ECO:0000313" key="4">
    <source>
        <dbReference type="Proteomes" id="UP001165652"/>
    </source>
</evidence>
<feature type="domain" description="FAD dependent oxidoreductase" evidence="2">
    <location>
        <begin position="9"/>
        <end position="337"/>
    </location>
</feature>
<dbReference type="PROSITE" id="PS51257">
    <property type="entry name" value="PROKAR_LIPOPROTEIN"/>
    <property type="match status" value="1"/>
</dbReference>
<evidence type="ECO:0000313" key="3">
    <source>
        <dbReference type="EMBL" id="MDC7789919.1"/>
    </source>
</evidence>
<dbReference type="PANTHER" id="PTHR13847">
    <property type="entry name" value="SARCOSINE DEHYDROGENASE-RELATED"/>
    <property type="match status" value="1"/>
</dbReference>
<name>A0ABT5JL11_RHOTP</name>
<comment type="caution">
    <text evidence="3">The sequence shown here is derived from an EMBL/GenBank/DDBJ whole genome shotgun (WGS) entry which is preliminary data.</text>
</comment>
<keyword evidence="1" id="KW-0560">Oxidoreductase</keyword>
<sequence length="401" mass="42728">MTRHRARRIGILGAGIMGCSLALLLARRGLHVTLIDAAAEPFAAASRWNEGKIHLGCLYAADPSLATARKVLPGGLAFRRIVEDLIGRSIAPAISKDDDLFVTHRDSVVDADAMGRYHDAVAALVREHPDAAHYLHDVRDARARRLAEDELRAVTPSDAIVAGFRVPERSVDTLWIADRFAAAIAAERGVAFVPATTVRAVAAQNDGRWRIVAEPAVDATFDVIVNALWDGRAAVDASVGLRPDGPVSYRWRLSLFARLAAPCDLPSLVIATGPFGDVKNYDGRTLYLSWYPAGLVVDAAAWRPPPALDTAGRDRVAAAILDGLAPYVPELVARVRAAATVTVGGGWVVAQGEGSIGDPASSLHRRDRYGVTRSGTYVSIDTGKYSTAPWLAAQLAAEIAG</sequence>
<dbReference type="Gene3D" id="3.50.50.60">
    <property type="entry name" value="FAD/NAD(P)-binding domain"/>
    <property type="match status" value="1"/>
</dbReference>
<protein>
    <submittedName>
        <fullName evidence="3">FAD-dependent oxidoreductase</fullName>
    </submittedName>
</protein>
<dbReference type="RefSeq" id="WP_272780739.1">
    <property type="nucleotide sequence ID" value="NZ_JAQQLI010000101.1"/>
</dbReference>
<reference evidence="3" key="2">
    <citation type="submission" date="2023-02" db="EMBL/GenBank/DDBJ databases">
        <authorList>
            <person name="Rayyan A."/>
            <person name="Meyer T."/>
            <person name="Kyndt J.A."/>
        </authorList>
    </citation>
    <scope>NUCLEOTIDE SEQUENCE</scope>
    <source>
        <strain evidence="3">DSM 9987</strain>
    </source>
</reference>
<keyword evidence="4" id="KW-1185">Reference proteome</keyword>
<reference evidence="3" key="1">
    <citation type="journal article" date="2023" name="Microbiol Resour">
        <title>Genome Sequences of Rhodoplanes serenus and Two Thermotolerant Strains, Rhodoplanes tepidamans and 'Rhodoplanes cryptolactis,' Further Refine the Genus.</title>
        <authorList>
            <person name="Rayyan A.A."/>
            <person name="Kyndt J.A."/>
        </authorList>
    </citation>
    <scope>NUCLEOTIDE SEQUENCE</scope>
    <source>
        <strain evidence="3">DSM 9987</strain>
    </source>
</reference>